<feature type="compositionally biased region" description="Low complexity" evidence="5">
    <location>
        <begin position="604"/>
        <end position="613"/>
    </location>
</feature>
<accession>A0ABT2ZSR7</accession>
<dbReference type="RefSeq" id="WP_263741413.1">
    <property type="nucleotide sequence ID" value="NZ_JAOWKZ010000004.1"/>
</dbReference>
<dbReference type="Pfam" id="PF08548">
    <property type="entry name" value="Peptidase_M10_C"/>
    <property type="match status" value="1"/>
</dbReference>
<feature type="non-terminal residue" evidence="7">
    <location>
        <position position="656"/>
    </location>
</feature>
<evidence type="ECO:0000256" key="3">
    <source>
        <dbReference type="ARBA" id="ARBA00022525"/>
    </source>
</evidence>
<comment type="caution">
    <text evidence="7">The sequence shown here is derived from an EMBL/GenBank/DDBJ whole genome shotgun (WGS) entry which is preliminary data.</text>
</comment>
<comment type="cofactor">
    <cofactor evidence="1">
        <name>Ca(2+)</name>
        <dbReference type="ChEBI" id="CHEBI:29108"/>
    </cofactor>
</comment>
<evidence type="ECO:0000259" key="6">
    <source>
        <dbReference type="Pfam" id="PF08548"/>
    </source>
</evidence>
<feature type="compositionally biased region" description="Low complexity" evidence="5">
    <location>
        <begin position="571"/>
        <end position="587"/>
    </location>
</feature>
<dbReference type="SUPFAM" id="SSF51120">
    <property type="entry name" value="beta-Roll"/>
    <property type="match status" value="2"/>
</dbReference>
<feature type="compositionally biased region" description="Gly residues" evidence="5">
    <location>
        <begin position="614"/>
        <end position="635"/>
    </location>
</feature>
<evidence type="ECO:0000256" key="1">
    <source>
        <dbReference type="ARBA" id="ARBA00001913"/>
    </source>
</evidence>
<gene>
    <name evidence="7" type="ORF">OEZ71_17860</name>
</gene>
<dbReference type="PANTHER" id="PTHR38340:SF1">
    <property type="entry name" value="S-LAYER PROTEIN"/>
    <property type="match status" value="1"/>
</dbReference>
<keyword evidence="4" id="KW-0677">Repeat</keyword>
<evidence type="ECO:0000256" key="2">
    <source>
        <dbReference type="ARBA" id="ARBA00004613"/>
    </source>
</evidence>
<comment type="subcellular location">
    <subcellularLocation>
        <location evidence="2">Secreted</location>
    </subcellularLocation>
</comment>
<evidence type="ECO:0000313" key="7">
    <source>
        <dbReference type="EMBL" id="MCV2874167.1"/>
    </source>
</evidence>
<organism evidence="7 8">
    <name type="scientific">Albidovulum litorale</name>
    <dbReference type="NCBI Taxonomy" id="2984134"/>
    <lineage>
        <taxon>Bacteria</taxon>
        <taxon>Pseudomonadati</taxon>
        <taxon>Pseudomonadota</taxon>
        <taxon>Alphaproteobacteria</taxon>
        <taxon>Rhodobacterales</taxon>
        <taxon>Paracoccaceae</taxon>
        <taxon>Albidovulum</taxon>
    </lineage>
</organism>
<proteinExistence type="predicted"/>
<dbReference type="PROSITE" id="PS00330">
    <property type="entry name" value="HEMOLYSIN_CALCIUM"/>
    <property type="match status" value="6"/>
</dbReference>
<dbReference type="InterPro" id="IPR013858">
    <property type="entry name" value="Peptidase_M10B_C"/>
</dbReference>
<keyword evidence="8" id="KW-1185">Reference proteome</keyword>
<name>A0ABT2ZSR7_9RHOB</name>
<dbReference type="PRINTS" id="PR00313">
    <property type="entry name" value="CABNDNGRPT"/>
</dbReference>
<dbReference type="InterPro" id="IPR001343">
    <property type="entry name" value="Hemolysn_Ca-bd"/>
</dbReference>
<dbReference type="Gene3D" id="2.150.10.10">
    <property type="entry name" value="Serralysin-like metalloprotease, C-terminal"/>
    <property type="match status" value="3"/>
</dbReference>
<dbReference type="Proteomes" id="UP001652564">
    <property type="component" value="Unassembled WGS sequence"/>
</dbReference>
<dbReference type="EMBL" id="JAOWKZ010000004">
    <property type="protein sequence ID" value="MCV2874167.1"/>
    <property type="molecule type" value="Genomic_DNA"/>
</dbReference>
<sequence length="656" mass="66946">MLSLERITTVDASVSPYLDGVTEIEVVTVGGQIRLVTVSRGIPGLTAFSLSEGAGPQMTDQLGLTPSLAATAEPELTFVATSVGDALLTTGIATLAPYANWLTASGTFANPGYWADPGAVGVHFDEVIVVQTIAGQYLFASRYDAAGLWGFEITTSGTTVSVDSLPQINGAPIAVISDMAVLTGTGGPWLVTALADQDRLVAYAINPDGTIGVQQSIGAPDGLGISVPTDLVSVRLGQVDYLVLASAQSATLTVFTLNSTGALVATDNIVDSLFTRFASASQVDATATHGRAFIAVAGSDDGLSLFTILPGGRLLLLATFADSAATTLSNVSALALAVTGEEIHIIAASASEPGVTQITFDLSRIGLSVVAGVGNATLSGAALDDILAGGNGNDVLSGENGDDILVDGRGEDILTGGPGSDIFVFTPDGQRDKILDFTPGIDRLDLSAFGLLYSVEQLTITPTLWGAVLEYEGEIIELHSESGQSLLPGDFSTSDILNLMRSPGETPLTSPKLYGSRLPDSITASHRDEFIYGYGGSDTLDGSGGRDVIFGGESDDQLNGGDGDDLLYGESGLDTLDGGTGNDTLDGGADRDTLLGGDDDDTLLGRIGNDSLSGGAGNDSLDGGGGVDRLEGGAGTDTLRGGNGFDTLRGEADDDW</sequence>
<keyword evidence="3" id="KW-0964">Secreted</keyword>
<dbReference type="InterPro" id="IPR011049">
    <property type="entry name" value="Serralysin-like_metalloprot_C"/>
</dbReference>
<evidence type="ECO:0000256" key="5">
    <source>
        <dbReference type="SAM" id="MobiDB-lite"/>
    </source>
</evidence>
<reference evidence="7 8" key="1">
    <citation type="submission" date="2022-10" db="EMBL/GenBank/DDBJ databases">
        <title>Defluviimonas sp. nov., isolated from ocean surface sediments.</title>
        <authorList>
            <person name="He W."/>
            <person name="Wang L."/>
            <person name="Zhang D.-F."/>
        </authorList>
    </citation>
    <scope>NUCLEOTIDE SEQUENCE [LARGE SCALE GENOMIC DNA]</scope>
    <source>
        <strain evidence="7 8">WL0050</strain>
    </source>
</reference>
<dbReference type="InterPro" id="IPR018511">
    <property type="entry name" value="Hemolysin-typ_Ca-bd_CS"/>
</dbReference>
<evidence type="ECO:0000256" key="4">
    <source>
        <dbReference type="ARBA" id="ARBA00022737"/>
    </source>
</evidence>
<dbReference type="InterPro" id="IPR050557">
    <property type="entry name" value="RTX_toxin/Mannuronan_C5-epim"/>
</dbReference>
<dbReference type="Pfam" id="PF00353">
    <property type="entry name" value="HemolysinCabind"/>
    <property type="match status" value="4"/>
</dbReference>
<dbReference type="PANTHER" id="PTHR38340">
    <property type="entry name" value="S-LAYER PROTEIN"/>
    <property type="match status" value="1"/>
</dbReference>
<protein>
    <recommendedName>
        <fullName evidence="6">Peptidase M10 serralysin C-terminal domain-containing protein</fullName>
    </recommendedName>
</protein>
<feature type="domain" description="Peptidase M10 serralysin C-terminal" evidence="6">
    <location>
        <begin position="388"/>
        <end position="451"/>
    </location>
</feature>
<feature type="region of interest" description="Disordered" evidence="5">
    <location>
        <begin position="571"/>
        <end position="656"/>
    </location>
</feature>
<evidence type="ECO:0000313" key="8">
    <source>
        <dbReference type="Proteomes" id="UP001652564"/>
    </source>
</evidence>